<reference evidence="2 3" key="1">
    <citation type="journal article" date="2017" name="Nature">
        <title>Atmospheric trace gases support primary production in Antarctic desert surface soil.</title>
        <authorList>
            <person name="Ji M."/>
            <person name="Greening C."/>
            <person name="Vanwonterghem I."/>
            <person name="Carere C.R."/>
            <person name="Bay S.K."/>
            <person name="Steen J.A."/>
            <person name="Montgomery K."/>
            <person name="Lines T."/>
            <person name="Beardall J."/>
            <person name="van Dorst J."/>
            <person name="Snape I."/>
            <person name="Stott M.B."/>
            <person name="Hugenholtz P."/>
            <person name="Ferrari B.C."/>
        </authorList>
    </citation>
    <scope>NUCLEOTIDE SEQUENCE [LARGE SCALE GENOMIC DNA]</scope>
    <source>
        <strain evidence="2">RRmetagenome_bin12</strain>
    </source>
</reference>
<dbReference type="EMBL" id="QHBU01000222">
    <property type="protein sequence ID" value="PZR79131.1"/>
    <property type="molecule type" value="Genomic_DNA"/>
</dbReference>
<name>A0A2W6AN52_9BACT</name>
<feature type="domain" description="Transposase-like Mu C-terminal" evidence="1">
    <location>
        <begin position="4"/>
        <end position="55"/>
    </location>
</feature>
<comment type="caution">
    <text evidence="2">The sequence shown here is derived from an EMBL/GenBank/DDBJ whole genome shotgun (WGS) entry which is preliminary data.</text>
</comment>
<accession>A0A2W6AN52</accession>
<organism evidence="2 3">
    <name type="scientific">Candidatus Aeolococcus gillhamiae</name>
    <dbReference type="NCBI Taxonomy" id="3127015"/>
    <lineage>
        <taxon>Bacteria</taxon>
        <taxon>Bacillati</taxon>
        <taxon>Candidatus Dormiibacterota</taxon>
        <taxon>Candidatus Dormibacteria</taxon>
        <taxon>Candidatus Aeolococcales</taxon>
        <taxon>Candidatus Aeolococcaceae</taxon>
        <taxon>Candidatus Aeolococcus</taxon>
    </lineage>
</organism>
<dbReference type="InterPro" id="IPR015378">
    <property type="entry name" value="Transposase-like_Mu_C"/>
</dbReference>
<dbReference type="Proteomes" id="UP000248724">
    <property type="component" value="Unassembled WGS sequence"/>
</dbReference>
<protein>
    <recommendedName>
        <fullName evidence="1">Transposase-like Mu C-terminal domain-containing protein</fullName>
    </recommendedName>
</protein>
<evidence type="ECO:0000313" key="2">
    <source>
        <dbReference type="EMBL" id="PZR79131.1"/>
    </source>
</evidence>
<evidence type="ECO:0000259" key="1">
    <source>
        <dbReference type="Pfam" id="PF09299"/>
    </source>
</evidence>
<gene>
    <name evidence="2" type="ORF">DLM65_11415</name>
</gene>
<evidence type="ECO:0000313" key="3">
    <source>
        <dbReference type="Proteomes" id="UP000248724"/>
    </source>
</evidence>
<proteinExistence type="predicted"/>
<dbReference type="AlphaFoldDB" id="A0A2W6AN52"/>
<sequence>MADAFRWSALRKVTATATVSLAGNRYTVDPALVGRRVELRYDPEDLTRLDVISDGRPAGVATPFVLGRHVHPAVPQARRDPAPPTGVDYLGMVQAAHEATTSGPIAFRDLTDPGDQLGLFDLGDTDTDTDDTASAS</sequence>
<dbReference type="Pfam" id="PF09299">
    <property type="entry name" value="Mu-transpos_C"/>
    <property type="match status" value="1"/>
</dbReference>